<accession>A0ACC0U5F3</accession>
<dbReference type="EMBL" id="JAGFNK010000151">
    <property type="protein sequence ID" value="KAI9464298.1"/>
    <property type="molecule type" value="Genomic_DNA"/>
</dbReference>
<reference evidence="1" key="1">
    <citation type="submission" date="2021-03" db="EMBL/GenBank/DDBJ databases">
        <title>Evolutionary priming and transition to the ectomycorrhizal habit in an iconic lineage of mushroom-forming fungi: is preadaptation a requirement?</title>
        <authorList>
            <consortium name="DOE Joint Genome Institute"/>
            <person name="Looney B.P."/>
            <person name="Miyauchi S."/>
            <person name="Morin E."/>
            <person name="Drula E."/>
            <person name="Courty P.E."/>
            <person name="Chicoki N."/>
            <person name="Fauchery L."/>
            <person name="Kohler A."/>
            <person name="Kuo A."/>
            <person name="LaButti K."/>
            <person name="Pangilinan J."/>
            <person name="Lipzen A."/>
            <person name="Riley R."/>
            <person name="Andreopoulos W."/>
            <person name="He G."/>
            <person name="Johnson J."/>
            <person name="Barry K.W."/>
            <person name="Grigoriev I.V."/>
            <person name="Nagy L."/>
            <person name="Hibbett D."/>
            <person name="Henrissat B."/>
            <person name="Matheny P.B."/>
            <person name="Labbe J."/>
            <person name="Martin A.F."/>
        </authorList>
    </citation>
    <scope>NUCLEOTIDE SEQUENCE</scope>
    <source>
        <strain evidence="1">BPL698</strain>
    </source>
</reference>
<gene>
    <name evidence="1" type="ORF">F5148DRAFT_186266</name>
</gene>
<sequence length="273" mass="30606">MESNQSTPSNPIAQMGQSDVEPQGNPELQYDLKRGQKGWNGKGEFFRVLDNVIRIKHTDANFQNTPSAEERIRTVDDEGNFSQYSLIEIGSPLHRLWMDKIGPYLGDWVLRKNPQTSPPWKLLKFPDGYTLWLHKTGVQTDPANPRTDAYLYGAPHLGPRTRSRSQNTITVFRSPMEFVEHAIWLMKGCEGRCLCKYCTPGQSQRDINARLNHGLRTESDSDDSDGGGGTGPQSSRRRGAGSQGRRPRHTKRDRSPPIMAKDYRVGNSGPGAA</sequence>
<comment type="caution">
    <text evidence="1">The sequence shown here is derived from an EMBL/GenBank/DDBJ whole genome shotgun (WGS) entry which is preliminary data.</text>
</comment>
<proteinExistence type="predicted"/>
<evidence type="ECO:0000313" key="2">
    <source>
        <dbReference type="Proteomes" id="UP001207468"/>
    </source>
</evidence>
<evidence type="ECO:0000313" key="1">
    <source>
        <dbReference type="EMBL" id="KAI9464298.1"/>
    </source>
</evidence>
<name>A0ACC0U5F3_9AGAM</name>
<protein>
    <submittedName>
        <fullName evidence="1">Uncharacterized protein</fullName>
    </submittedName>
</protein>
<dbReference type="Proteomes" id="UP001207468">
    <property type="component" value="Unassembled WGS sequence"/>
</dbReference>
<keyword evidence="2" id="KW-1185">Reference proteome</keyword>
<organism evidence="1 2">
    <name type="scientific">Russula earlei</name>
    <dbReference type="NCBI Taxonomy" id="71964"/>
    <lineage>
        <taxon>Eukaryota</taxon>
        <taxon>Fungi</taxon>
        <taxon>Dikarya</taxon>
        <taxon>Basidiomycota</taxon>
        <taxon>Agaricomycotina</taxon>
        <taxon>Agaricomycetes</taxon>
        <taxon>Russulales</taxon>
        <taxon>Russulaceae</taxon>
        <taxon>Russula</taxon>
    </lineage>
</organism>